<dbReference type="AlphaFoldDB" id="I5C9W1"/>
<protein>
    <submittedName>
        <fullName evidence="1">Peptidase M1 membrane alanine aminopeptidase</fullName>
    </submittedName>
</protein>
<dbReference type="EMBL" id="AJYA01000002">
    <property type="protein sequence ID" value="EIM78613.1"/>
    <property type="molecule type" value="Genomic_DNA"/>
</dbReference>
<keyword evidence="1" id="KW-0031">Aminopeptidase</keyword>
<evidence type="ECO:0000313" key="2">
    <source>
        <dbReference type="Proteomes" id="UP000005551"/>
    </source>
</evidence>
<proteinExistence type="predicted"/>
<evidence type="ECO:0000313" key="1">
    <source>
        <dbReference type="EMBL" id="EIM78613.1"/>
    </source>
</evidence>
<dbReference type="Proteomes" id="UP000005551">
    <property type="component" value="Unassembled WGS sequence"/>
</dbReference>
<keyword evidence="2" id="KW-1185">Reference proteome</keyword>
<keyword evidence="1" id="KW-0378">Hydrolase</keyword>
<name>I5C9W1_9BACT</name>
<gene>
    <name evidence="1" type="ORF">A3SI_00846</name>
</gene>
<reference evidence="1 2" key="1">
    <citation type="submission" date="2012-05" db="EMBL/GenBank/DDBJ databases">
        <title>Genome sequence of Nitritalea halalkaliphila LW7.</title>
        <authorList>
            <person name="Jangir P.K."/>
            <person name="Singh A."/>
            <person name="Shivaji S."/>
            <person name="Sharma R."/>
        </authorList>
    </citation>
    <scope>NUCLEOTIDE SEQUENCE [LARGE SCALE GENOMIC DNA]</scope>
    <source>
        <strain evidence="1 2">LW7</strain>
    </source>
</reference>
<comment type="caution">
    <text evidence="1">The sequence shown here is derived from an EMBL/GenBank/DDBJ whole genome shotgun (WGS) entry which is preliminary data.</text>
</comment>
<accession>I5C9W1</accession>
<keyword evidence="1" id="KW-0645">Protease</keyword>
<dbReference type="GO" id="GO:0004177">
    <property type="term" value="F:aminopeptidase activity"/>
    <property type="evidence" value="ECO:0007669"/>
    <property type="project" value="UniProtKB-KW"/>
</dbReference>
<sequence>MALAGTHQANYIRLTAFQSLFGFVEDEEVMRALKKIFEAEEDPLARQYMAFFLGMFEDA</sequence>
<organism evidence="1 2">
    <name type="scientific">Nitritalea halalkaliphila LW7</name>
    <dbReference type="NCBI Taxonomy" id="1189621"/>
    <lineage>
        <taxon>Bacteria</taxon>
        <taxon>Pseudomonadati</taxon>
        <taxon>Bacteroidota</taxon>
        <taxon>Cytophagia</taxon>
        <taxon>Cytophagales</taxon>
        <taxon>Cyclobacteriaceae</taxon>
        <taxon>Nitritalea</taxon>
    </lineage>
</organism>